<dbReference type="PANTHER" id="PTHR43404:SF1">
    <property type="entry name" value="MNN4P"/>
    <property type="match status" value="1"/>
</dbReference>
<dbReference type="AlphaFoldDB" id="A0A564YJ39"/>
<dbReference type="Proteomes" id="UP000321570">
    <property type="component" value="Unassembled WGS sequence"/>
</dbReference>
<dbReference type="Pfam" id="PF04991">
    <property type="entry name" value="LicD"/>
    <property type="match status" value="1"/>
</dbReference>
<dbReference type="GO" id="GO:0009100">
    <property type="term" value="P:glycoprotein metabolic process"/>
    <property type="evidence" value="ECO:0007669"/>
    <property type="project" value="UniProtKB-ARBA"/>
</dbReference>
<dbReference type="PANTHER" id="PTHR43404">
    <property type="entry name" value="LIPOPOLYSACCHARIDE CHOLINEPHOSPHOTRANSFERASE LICD"/>
    <property type="match status" value="1"/>
</dbReference>
<dbReference type="EMBL" id="CABIJS010000222">
    <property type="protein sequence ID" value="VUZ47200.1"/>
    <property type="molecule type" value="Genomic_DNA"/>
</dbReference>
<feature type="domain" description="LicD/FKTN/FKRP nucleotidyltransferase" evidence="1">
    <location>
        <begin position="148"/>
        <end position="195"/>
    </location>
</feature>
<dbReference type="InterPro" id="IPR007074">
    <property type="entry name" value="LicD/FKTN/FKRP_NTP_transf"/>
</dbReference>
<evidence type="ECO:0000259" key="1">
    <source>
        <dbReference type="Pfam" id="PF04991"/>
    </source>
</evidence>
<organism evidence="2 3">
    <name type="scientific">Hymenolepis diminuta</name>
    <name type="common">Rat tapeworm</name>
    <dbReference type="NCBI Taxonomy" id="6216"/>
    <lineage>
        <taxon>Eukaryota</taxon>
        <taxon>Metazoa</taxon>
        <taxon>Spiralia</taxon>
        <taxon>Lophotrochozoa</taxon>
        <taxon>Platyhelminthes</taxon>
        <taxon>Cestoda</taxon>
        <taxon>Eucestoda</taxon>
        <taxon>Cyclophyllidea</taxon>
        <taxon>Hymenolepididae</taxon>
        <taxon>Hymenolepis</taxon>
    </lineage>
</organism>
<dbReference type="InterPro" id="IPR052942">
    <property type="entry name" value="LPS_cholinephosphotransferase"/>
</dbReference>
<name>A0A564YJ39_HYMDI</name>
<protein>
    <recommendedName>
        <fullName evidence="1">LicD/FKTN/FKRP nucleotidyltransferase domain-containing protein</fullName>
    </recommendedName>
</protein>
<proteinExistence type="predicted"/>
<gene>
    <name evidence="2" type="ORF">WMSIL1_LOCUS6315</name>
</gene>
<accession>A0A564YJ39</accession>
<evidence type="ECO:0000313" key="3">
    <source>
        <dbReference type="Proteomes" id="UP000321570"/>
    </source>
</evidence>
<sequence length="398" mass="46212">MTYETLSFAAKLFSMLIAIVIIWNKFHHYNHCNILISDSDSLSPIILIDPAQNETVRRILTLINTSHDQSANEDTDILHLNNQLAFYFRRLQMKEWIRAPSHWCIGNTPVDSLNSNDTVFECFKRLPISEESSQQIAKSLRLIRNAFKEAKVDVILTYGSLLGSLRYHTRMPYDSDYDLAIAQKDWKRVKQIFLNLASNLANRMRMIDFRPVTGCVQIGLACVNNDDWNDPNTWKSYDSSIIFRKDIPVIMNWSAYRAIMTDCAVYMDIYIKHNSDLIFQYFRNNCEVSYRPIDGSLFPTINNPREYLSDTYKSDLEICIPKVSYLLQGKFHHLPEHCHSMQPPCTRLDSIFPRNFALSVKQSPYIYEVGLSTKTGKGDCWVRSIFAYEKLFKNSSVV</sequence>
<keyword evidence="3" id="KW-1185">Reference proteome</keyword>
<evidence type="ECO:0000313" key="2">
    <source>
        <dbReference type="EMBL" id="VUZ47200.1"/>
    </source>
</evidence>
<reference evidence="2 3" key="1">
    <citation type="submission" date="2019-07" db="EMBL/GenBank/DDBJ databases">
        <authorList>
            <person name="Jastrzebski P J."/>
            <person name="Paukszto L."/>
            <person name="Jastrzebski P J."/>
        </authorList>
    </citation>
    <scope>NUCLEOTIDE SEQUENCE [LARGE SCALE GENOMIC DNA]</scope>
    <source>
        <strain evidence="2 3">WMS-il1</strain>
    </source>
</reference>